<dbReference type="PRINTS" id="PR00469">
    <property type="entry name" value="PNDRDTASEII"/>
</dbReference>
<proteinExistence type="predicted"/>
<dbReference type="PANTHER" id="PTHR13847:SF281">
    <property type="entry name" value="FAD DEPENDENT OXIDOREDUCTASE DOMAIN-CONTAINING PROTEIN"/>
    <property type="match status" value="1"/>
</dbReference>
<gene>
    <name evidence="3" type="ORF">AVDCRST_MAG90-126</name>
</gene>
<dbReference type="EMBL" id="CADCUC010000001">
    <property type="protein sequence ID" value="CAA9304200.1"/>
    <property type="molecule type" value="Genomic_DNA"/>
</dbReference>
<dbReference type="PANTHER" id="PTHR13847">
    <property type="entry name" value="SARCOSINE DEHYDROGENASE-RELATED"/>
    <property type="match status" value="1"/>
</dbReference>
<evidence type="ECO:0000256" key="1">
    <source>
        <dbReference type="ARBA" id="ARBA00023002"/>
    </source>
</evidence>
<dbReference type="AlphaFoldDB" id="A0A6J4KI20"/>
<evidence type="ECO:0000313" key="3">
    <source>
        <dbReference type="EMBL" id="CAA9304200.1"/>
    </source>
</evidence>
<dbReference type="GO" id="GO:0005737">
    <property type="term" value="C:cytoplasm"/>
    <property type="evidence" value="ECO:0007669"/>
    <property type="project" value="TreeGrafter"/>
</dbReference>
<dbReference type="Gene3D" id="3.30.9.10">
    <property type="entry name" value="D-Amino Acid Oxidase, subunit A, domain 2"/>
    <property type="match status" value="1"/>
</dbReference>
<organism evidence="3">
    <name type="scientific">uncultured Microvirga sp</name>
    <dbReference type="NCBI Taxonomy" id="412392"/>
    <lineage>
        <taxon>Bacteria</taxon>
        <taxon>Pseudomonadati</taxon>
        <taxon>Pseudomonadota</taxon>
        <taxon>Alphaproteobacteria</taxon>
        <taxon>Hyphomicrobiales</taxon>
        <taxon>Methylobacteriaceae</taxon>
        <taxon>Microvirga</taxon>
        <taxon>environmental samples</taxon>
    </lineage>
</organism>
<dbReference type="SUPFAM" id="SSF51905">
    <property type="entry name" value="FAD/NAD(P)-binding domain"/>
    <property type="match status" value="1"/>
</dbReference>
<accession>A0A6J4KI20</accession>
<feature type="domain" description="FAD dependent oxidoreductase" evidence="2">
    <location>
        <begin position="41"/>
        <end position="393"/>
    </location>
</feature>
<dbReference type="Gene3D" id="3.50.50.60">
    <property type="entry name" value="FAD/NAD(P)-binding domain"/>
    <property type="match status" value="1"/>
</dbReference>
<dbReference type="InterPro" id="IPR036188">
    <property type="entry name" value="FAD/NAD-bd_sf"/>
</dbReference>
<protein>
    <recommendedName>
        <fullName evidence="2">FAD dependent oxidoreductase domain-containing protein</fullName>
    </recommendedName>
</protein>
<reference evidence="3" key="1">
    <citation type="submission" date="2020-02" db="EMBL/GenBank/DDBJ databases">
        <authorList>
            <person name="Meier V. D."/>
        </authorList>
    </citation>
    <scope>NUCLEOTIDE SEQUENCE</scope>
    <source>
        <strain evidence="3">AVDCRST_MAG90</strain>
    </source>
</reference>
<dbReference type="GO" id="GO:0016491">
    <property type="term" value="F:oxidoreductase activity"/>
    <property type="evidence" value="ECO:0007669"/>
    <property type="project" value="UniProtKB-KW"/>
</dbReference>
<keyword evidence="1" id="KW-0560">Oxidoreductase</keyword>
<name>A0A6J4KI20_9HYPH</name>
<evidence type="ECO:0000259" key="2">
    <source>
        <dbReference type="Pfam" id="PF01266"/>
    </source>
</evidence>
<dbReference type="InterPro" id="IPR006076">
    <property type="entry name" value="FAD-dep_OxRdtase"/>
</dbReference>
<sequence length="451" mass="47645">MSWRRPPEDAPRSEPLPRSLWAATAEETFASEPMSGDASADVVVVGGGFCGLSAALHLAQAGAATVLLETHEVGWGASGRNGGQVISCFKDDPETLIARHGPELGERMSALGAAAGDLVASIIARYGIRCDFRRDGWVLGLHGPKMRAAIEDRARQWRARGLPVRMLDAKAAAELLGTNAYAGAYLDPRGGALNPLSFARGLARAARQEGARVHGRTRVRSITRDGDFWRIATPGGAVRARSVLVATGAYSGNLEPALKRSILPVQSIQIATPPLPDDVRRAILPHGSVVSDTRRLLHYFRLDAAGRLVFGGRGSLGGEAVSAGHVDAIVAAMHDTYPQLAGQPAAYAWAGHVDITVDRQLRVHELAPGLVAAVGLNGRGVALAPAIGKVLGEALARETLLDLPLPVTTVRPVFLHGLRRPAMAAAAEWYRLLDGLETRGTARGGDQARTT</sequence>
<dbReference type="Pfam" id="PF01266">
    <property type="entry name" value="DAO"/>
    <property type="match status" value="1"/>
</dbReference>